<name>A0A2K4X5A9_PSEVC</name>
<evidence type="ECO:0000256" key="1">
    <source>
        <dbReference type="ARBA" id="ARBA00023015"/>
    </source>
</evidence>
<dbReference type="Proteomes" id="UP000615003">
    <property type="component" value="Unassembled WGS sequence"/>
</dbReference>
<reference evidence="6 7" key="2">
    <citation type="submission" date="2017-11" db="EMBL/GenBank/DDBJ databases">
        <authorList>
            <person name="Han C.G."/>
        </authorList>
    </citation>
    <scope>NUCLEOTIDE SEQUENCE [LARGE SCALE GENOMIC DNA]</scope>
    <source>
        <strain evidence="7">ATCC 43555</strain>
        <strain evidence="6">ATCC43555</strain>
    </source>
</reference>
<dbReference type="Gene3D" id="1.10.10.10">
    <property type="entry name" value="Winged helix-like DNA-binding domain superfamily/Winged helix DNA-binding domain"/>
    <property type="match status" value="1"/>
</dbReference>
<dbReference type="OrthoDB" id="9796124at2"/>
<evidence type="ECO:0000313" key="8">
    <source>
        <dbReference type="Proteomes" id="UP000615003"/>
    </source>
</evidence>
<keyword evidence="2" id="KW-0238">DNA-binding</keyword>
<keyword evidence="1" id="KW-0805">Transcription regulation</keyword>
<dbReference type="CDD" id="cd00090">
    <property type="entry name" value="HTH_ARSR"/>
    <property type="match status" value="1"/>
</dbReference>
<dbReference type="RefSeq" id="WP_058547903.1">
    <property type="nucleotide sequence ID" value="NZ_AQGW01000015.1"/>
</dbReference>
<organism evidence="6 7">
    <name type="scientific">Pseudoalteromonas carrageenovora IAM 12662</name>
    <dbReference type="NCBI Taxonomy" id="1314868"/>
    <lineage>
        <taxon>Bacteria</taxon>
        <taxon>Pseudomonadati</taxon>
        <taxon>Pseudomonadota</taxon>
        <taxon>Gammaproteobacteria</taxon>
        <taxon>Alteromonadales</taxon>
        <taxon>Pseudoalteromonadaceae</taxon>
        <taxon>Pseudoalteromonas</taxon>
    </lineage>
</organism>
<dbReference type="EMBL" id="AQGW01000015">
    <property type="protein sequence ID" value="MBE0381598.1"/>
    <property type="molecule type" value="Genomic_DNA"/>
</dbReference>
<sequence>MNIDFTAMAGNVAQAEQLLKILANKNRLMILCSLQDTEMSVSQLNEAVPLAQSALSQHLAALRKAKIVATRRESQTIYYRVIDDNAVQLLGMLYGLFCKD</sequence>
<dbReference type="SMART" id="SM00418">
    <property type="entry name" value="HTH_ARSR"/>
    <property type="match status" value="1"/>
</dbReference>
<dbReference type="AlphaFoldDB" id="A0A2K4X5A9"/>
<evidence type="ECO:0000313" key="7">
    <source>
        <dbReference type="Proteomes" id="UP000238288"/>
    </source>
</evidence>
<accession>A0A2K4X5A9</accession>
<evidence type="ECO:0000259" key="4">
    <source>
        <dbReference type="PROSITE" id="PS50987"/>
    </source>
</evidence>
<dbReference type="GO" id="GO:0003700">
    <property type="term" value="F:DNA-binding transcription factor activity"/>
    <property type="evidence" value="ECO:0007669"/>
    <property type="project" value="InterPro"/>
</dbReference>
<dbReference type="SUPFAM" id="SSF46785">
    <property type="entry name" value="Winged helix' DNA-binding domain"/>
    <property type="match status" value="1"/>
</dbReference>
<feature type="domain" description="HTH arsR-type" evidence="4">
    <location>
        <begin position="7"/>
        <end position="100"/>
    </location>
</feature>
<keyword evidence="3" id="KW-0804">Transcription</keyword>
<dbReference type="InterPro" id="IPR051081">
    <property type="entry name" value="HTH_MetalResp_TranReg"/>
</dbReference>
<dbReference type="Proteomes" id="UP000238288">
    <property type="component" value="Chromosome PCAR9a"/>
</dbReference>
<dbReference type="PANTHER" id="PTHR33154">
    <property type="entry name" value="TRANSCRIPTIONAL REGULATOR, ARSR FAMILY"/>
    <property type="match status" value="1"/>
</dbReference>
<dbReference type="GO" id="GO:0003677">
    <property type="term" value="F:DNA binding"/>
    <property type="evidence" value="ECO:0007669"/>
    <property type="project" value="UniProtKB-KW"/>
</dbReference>
<proteinExistence type="predicted"/>
<dbReference type="GeneID" id="93662153"/>
<dbReference type="PRINTS" id="PR00778">
    <property type="entry name" value="HTHARSR"/>
</dbReference>
<keyword evidence="8" id="KW-1185">Reference proteome</keyword>
<evidence type="ECO:0000313" key="6">
    <source>
        <dbReference type="EMBL" id="SOU39515.1"/>
    </source>
</evidence>
<dbReference type="EMBL" id="LT965928">
    <property type="protein sequence ID" value="SOU39515.1"/>
    <property type="molecule type" value="Genomic_DNA"/>
</dbReference>
<dbReference type="PANTHER" id="PTHR33154:SF28">
    <property type="entry name" value="HTH-TYPE TRANSCRIPTIONAL REGULATOR YGAV-RELATED"/>
    <property type="match status" value="1"/>
</dbReference>
<evidence type="ECO:0000313" key="5">
    <source>
        <dbReference type="EMBL" id="MBE0381598.1"/>
    </source>
</evidence>
<dbReference type="InterPro" id="IPR036388">
    <property type="entry name" value="WH-like_DNA-bd_sf"/>
</dbReference>
<dbReference type="InterPro" id="IPR001845">
    <property type="entry name" value="HTH_ArsR_DNA-bd_dom"/>
</dbReference>
<dbReference type="Pfam" id="PF01022">
    <property type="entry name" value="HTH_5"/>
    <property type="match status" value="1"/>
</dbReference>
<evidence type="ECO:0000256" key="3">
    <source>
        <dbReference type="ARBA" id="ARBA00023163"/>
    </source>
</evidence>
<gene>
    <name evidence="6" type="primary">hlyU</name>
    <name evidence="6" type="ORF">PCAR9_A10218</name>
    <name evidence="5" type="ORF">PCARR_a3392</name>
</gene>
<dbReference type="NCBIfam" id="NF033788">
    <property type="entry name" value="HTH_metalloreg"/>
    <property type="match status" value="1"/>
</dbReference>
<dbReference type="InterPro" id="IPR036390">
    <property type="entry name" value="WH_DNA-bd_sf"/>
</dbReference>
<reference evidence="5 8" key="1">
    <citation type="submission" date="2015-06" db="EMBL/GenBank/DDBJ databases">
        <title>Genome sequence of Pseudoalteromonas carrageenovora.</title>
        <authorList>
            <person name="Xie B.-B."/>
            <person name="Rong J.-C."/>
            <person name="Qin Q.-L."/>
            <person name="Zhang Y.-Z."/>
        </authorList>
    </citation>
    <scope>NUCLEOTIDE SEQUENCE [LARGE SCALE GENOMIC DNA]</scope>
    <source>
        <strain evidence="5 8">IAM 12662</strain>
    </source>
</reference>
<evidence type="ECO:0000256" key="2">
    <source>
        <dbReference type="ARBA" id="ARBA00023125"/>
    </source>
</evidence>
<dbReference type="InterPro" id="IPR011991">
    <property type="entry name" value="ArsR-like_HTH"/>
</dbReference>
<dbReference type="PROSITE" id="PS50987">
    <property type="entry name" value="HTH_ARSR_2"/>
    <property type="match status" value="1"/>
</dbReference>
<protein>
    <submittedName>
        <fullName evidence="6">Transcriptional activator HlyU</fullName>
    </submittedName>
</protein>